<gene>
    <name evidence="1" type="ORF">PISMIDRAFT_112668</name>
</gene>
<dbReference type="Proteomes" id="UP000054018">
    <property type="component" value="Unassembled WGS sequence"/>
</dbReference>
<dbReference type="HOGENOM" id="CLU_146165_0_0_1"/>
<proteinExistence type="predicted"/>
<accession>A0A0C9YJD1</accession>
<evidence type="ECO:0000313" key="1">
    <source>
        <dbReference type="EMBL" id="KIK16811.1"/>
    </source>
</evidence>
<reference evidence="2" key="2">
    <citation type="submission" date="2015-01" db="EMBL/GenBank/DDBJ databases">
        <title>Evolutionary Origins and Diversification of the Mycorrhizal Mutualists.</title>
        <authorList>
            <consortium name="DOE Joint Genome Institute"/>
            <consortium name="Mycorrhizal Genomics Consortium"/>
            <person name="Kohler A."/>
            <person name="Kuo A."/>
            <person name="Nagy L.G."/>
            <person name="Floudas D."/>
            <person name="Copeland A."/>
            <person name="Barry K.W."/>
            <person name="Cichocki N."/>
            <person name="Veneault-Fourrey C."/>
            <person name="LaButti K."/>
            <person name="Lindquist E.A."/>
            <person name="Lipzen A."/>
            <person name="Lundell T."/>
            <person name="Morin E."/>
            <person name="Murat C."/>
            <person name="Riley R."/>
            <person name="Ohm R."/>
            <person name="Sun H."/>
            <person name="Tunlid A."/>
            <person name="Henrissat B."/>
            <person name="Grigoriev I.V."/>
            <person name="Hibbett D.S."/>
            <person name="Martin F."/>
        </authorList>
    </citation>
    <scope>NUCLEOTIDE SEQUENCE [LARGE SCALE GENOMIC DNA]</scope>
    <source>
        <strain evidence="2">441</strain>
    </source>
</reference>
<sequence>MAYIRLHTSHIGLNKHLFCIKKVNSPGCHCGALEESVEHFLVVCPLYNRACHCLLTHLGHKALQISYLLTSQEALPHLMEYIAATKHFAKPIAHE</sequence>
<evidence type="ECO:0008006" key="3">
    <source>
        <dbReference type="Google" id="ProtNLM"/>
    </source>
</evidence>
<reference evidence="1 2" key="1">
    <citation type="submission" date="2014-04" db="EMBL/GenBank/DDBJ databases">
        <authorList>
            <consortium name="DOE Joint Genome Institute"/>
            <person name="Kuo A."/>
            <person name="Kohler A."/>
            <person name="Costa M.D."/>
            <person name="Nagy L.G."/>
            <person name="Floudas D."/>
            <person name="Copeland A."/>
            <person name="Barry K.W."/>
            <person name="Cichocki N."/>
            <person name="Veneault-Fourrey C."/>
            <person name="LaButti K."/>
            <person name="Lindquist E.A."/>
            <person name="Lipzen A."/>
            <person name="Lundell T."/>
            <person name="Morin E."/>
            <person name="Murat C."/>
            <person name="Sun H."/>
            <person name="Tunlid A."/>
            <person name="Henrissat B."/>
            <person name="Grigoriev I.V."/>
            <person name="Hibbett D.S."/>
            <person name="Martin F."/>
            <person name="Nordberg H.P."/>
            <person name="Cantor M.N."/>
            <person name="Hua S.X."/>
        </authorList>
    </citation>
    <scope>NUCLEOTIDE SEQUENCE [LARGE SCALE GENOMIC DNA]</scope>
    <source>
        <strain evidence="1 2">441</strain>
    </source>
</reference>
<dbReference type="STRING" id="765257.A0A0C9YJD1"/>
<dbReference type="OrthoDB" id="2650954at2759"/>
<evidence type="ECO:0000313" key="2">
    <source>
        <dbReference type="Proteomes" id="UP000054018"/>
    </source>
</evidence>
<dbReference type="AlphaFoldDB" id="A0A0C9YJD1"/>
<dbReference type="EMBL" id="KN833846">
    <property type="protein sequence ID" value="KIK16811.1"/>
    <property type="molecule type" value="Genomic_DNA"/>
</dbReference>
<organism evidence="1 2">
    <name type="scientific">Pisolithus microcarpus 441</name>
    <dbReference type="NCBI Taxonomy" id="765257"/>
    <lineage>
        <taxon>Eukaryota</taxon>
        <taxon>Fungi</taxon>
        <taxon>Dikarya</taxon>
        <taxon>Basidiomycota</taxon>
        <taxon>Agaricomycotina</taxon>
        <taxon>Agaricomycetes</taxon>
        <taxon>Agaricomycetidae</taxon>
        <taxon>Boletales</taxon>
        <taxon>Sclerodermatineae</taxon>
        <taxon>Pisolithaceae</taxon>
        <taxon>Pisolithus</taxon>
    </lineage>
</organism>
<protein>
    <recommendedName>
        <fullName evidence="3">Reverse transcriptase zinc-binding domain-containing protein</fullName>
    </recommendedName>
</protein>
<name>A0A0C9YJD1_9AGAM</name>
<keyword evidence="2" id="KW-1185">Reference proteome</keyword>